<dbReference type="Proteomes" id="UP001386955">
    <property type="component" value="Unassembled WGS sequence"/>
</dbReference>
<gene>
    <name evidence="1" type="ORF">VNO78_31061</name>
</gene>
<evidence type="ECO:0000313" key="2">
    <source>
        <dbReference type="Proteomes" id="UP001386955"/>
    </source>
</evidence>
<comment type="caution">
    <text evidence="1">The sequence shown here is derived from an EMBL/GenBank/DDBJ whole genome shotgun (WGS) entry which is preliminary data.</text>
</comment>
<dbReference type="EMBL" id="JAYMYS010000008">
    <property type="protein sequence ID" value="KAK7385345.1"/>
    <property type="molecule type" value="Genomic_DNA"/>
</dbReference>
<keyword evidence="2" id="KW-1185">Reference proteome</keyword>
<evidence type="ECO:0000313" key="1">
    <source>
        <dbReference type="EMBL" id="KAK7385345.1"/>
    </source>
</evidence>
<proteinExistence type="predicted"/>
<reference evidence="1 2" key="1">
    <citation type="submission" date="2024-01" db="EMBL/GenBank/DDBJ databases">
        <title>The genomes of 5 underutilized Papilionoideae crops provide insights into root nodulation and disease resistanc.</title>
        <authorList>
            <person name="Jiang F."/>
        </authorList>
    </citation>
    <scope>NUCLEOTIDE SEQUENCE [LARGE SCALE GENOMIC DNA]</scope>
    <source>
        <strain evidence="1">DUOXIRENSHENG_FW03</strain>
        <tissue evidence="1">Leaves</tissue>
    </source>
</reference>
<protein>
    <submittedName>
        <fullName evidence="1">Uncharacterized protein</fullName>
    </submittedName>
</protein>
<dbReference type="AlphaFoldDB" id="A0AAN9RXR8"/>
<name>A0AAN9RXR8_PSOTE</name>
<organism evidence="1 2">
    <name type="scientific">Psophocarpus tetragonolobus</name>
    <name type="common">Winged bean</name>
    <name type="synonym">Dolichos tetragonolobus</name>
    <dbReference type="NCBI Taxonomy" id="3891"/>
    <lineage>
        <taxon>Eukaryota</taxon>
        <taxon>Viridiplantae</taxon>
        <taxon>Streptophyta</taxon>
        <taxon>Embryophyta</taxon>
        <taxon>Tracheophyta</taxon>
        <taxon>Spermatophyta</taxon>
        <taxon>Magnoliopsida</taxon>
        <taxon>eudicotyledons</taxon>
        <taxon>Gunneridae</taxon>
        <taxon>Pentapetalae</taxon>
        <taxon>rosids</taxon>
        <taxon>fabids</taxon>
        <taxon>Fabales</taxon>
        <taxon>Fabaceae</taxon>
        <taxon>Papilionoideae</taxon>
        <taxon>50 kb inversion clade</taxon>
        <taxon>NPAAA clade</taxon>
        <taxon>indigoferoid/millettioid clade</taxon>
        <taxon>Phaseoleae</taxon>
        <taxon>Psophocarpus</taxon>
    </lineage>
</organism>
<sequence>MVQGATAPVDVEVHARTTTNINNVVGLSVMDSLKEGYDLDKAMTISVQEGHVTHVFISRTMRRGPRRLQGRGSRGNE</sequence>
<accession>A0AAN9RXR8</accession>